<evidence type="ECO:0000313" key="4">
    <source>
        <dbReference type="Proteomes" id="UP000235786"/>
    </source>
</evidence>
<dbReference type="OrthoDB" id="10265871at2759"/>
<dbReference type="Pfam" id="PF23544">
    <property type="entry name" value="AtuA_ferredoxin"/>
    <property type="match status" value="1"/>
</dbReference>
<accession>A0A2J6QUS5</accession>
<dbReference type="Proteomes" id="UP000235786">
    <property type="component" value="Unassembled WGS sequence"/>
</dbReference>
<dbReference type="PANTHER" id="PTHR47585">
    <property type="match status" value="1"/>
</dbReference>
<dbReference type="InterPro" id="IPR056362">
    <property type="entry name" value="AtuA-like_ferredoxin_dom"/>
</dbReference>
<feature type="domain" description="AtuA-like ferredoxin-fold" evidence="2">
    <location>
        <begin position="194"/>
        <end position="288"/>
    </location>
</feature>
<evidence type="ECO:0000259" key="1">
    <source>
        <dbReference type="Pfam" id="PF07287"/>
    </source>
</evidence>
<evidence type="ECO:0000313" key="3">
    <source>
        <dbReference type="EMBL" id="PMD30019.1"/>
    </source>
</evidence>
<dbReference type="InterPro" id="IPR010839">
    <property type="entry name" value="AtuA_N"/>
</dbReference>
<dbReference type="Pfam" id="PF07287">
    <property type="entry name" value="AtuA"/>
    <property type="match status" value="1"/>
</dbReference>
<sequence>MKQLENERVLDSGITGSKPPIFTKVGITAHGGYQAEFHIYFCGLDLEQKCEWMERQIRYSIGEENRKKLHCLKFMLNGYSPDNPRNQDISTVDFRIFIQTRDPNLVSKGALDVPGFNRWCMQNFPQSCPGASLSNDQRQWQGKEYYEYWVALLPQKEVQHRAYLPWAEKYSYETEEAAALSSFGPTVRGPLGWVVMGRSGDKASDANVGLFVRYDDEWDWLQSLLTIPKIKELLDQEYHGGIVERFEMPGIKAIRFLLVGHLDRGFNACSTYDTLGKNVCEYIRAKHVNLPTKFLRRGIV</sequence>
<protein>
    <submittedName>
        <fullName evidence="3">Uncharacterized protein</fullName>
    </submittedName>
</protein>
<dbReference type="PANTHER" id="PTHR47585:SF2">
    <property type="entry name" value="DUF1446 DOMAIN PROTEIN (AFU_ORTHOLOGUE AFUA_6G11420)"/>
    <property type="match status" value="1"/>
</dbReference>
<name>A0A2J6QUS5_HYAVF</name>
<proteinExistence type="predicted"/>
<gene>
    <name evidence="3" type="ORF">L207DRAFT_549529</name>
</gene>
<evidence type="ECO:0000259" key="2">
    <source>
        <dbReference type="Pfam" id="PF23544"/>
    </source>
</evidence>
<dbReference type="AlphaFoldDB" id="A0A2J6QUS5"/>
<reference evidence="3 4" key="1">
    <citation type="submission" date="2016-04" db="EMBL/GenBank/DDBJ databases">
        <title>A degradative enzymes factory behind the ericoid mycorrhizal symbiosis.</title>
        <authorList>
            <consortium name="DOE Joint Genome Institute"/>
            <person name="Martino E."/>
            <person name="Morin E."/>
            <person name="Grelet G."/>
            <person name="Kuo A."/>
            <person name="Kohler A."/>
            <person name="Daghino S."/>
            <person name="Barry K."/>
            <person name="Choi C."/>
            <person name="Cichocki N."/>
            <person name="Clum A."/>
            <person name="Copeland A."/>
            <person name="Hainaut M."/>
            <person name="Haridas S."/>
            <person name="Labutti K."/>
            <person name="Lindquist E."/>
            <person name="Lipzen A."/>
            <person name="Khouja H.-R."/>
            <person name="Murat C."/>
            <person name="Ohm R."/>
            <person name="Olson A."/>
            <person name="Spatafora J."/>
            <person name="Veneault-Fourrey C."/>
            <person name="Henrissat B."/>
            <person name="Grigoriev I."/>
            <person name="Martin F."/>
            <person name="Perotto S."/>
        </authorList>
    </citation>
    <scope>NUCLEOTIDE SEQUENCE [LARGE SCALE GENOMIC DNA]</scope>
    <source>
        <strain evidence="3 4">F</strain>
    </source>
</reference>
<organism evidence="3 4">
    <name type="scientific">Hyaloscypha variabilis (strain UAMH 11265 / GT02V1 / F)</name>
    <name type="common">Meliniomyces variabilis</name>
    <dbReference type="NCBI Taxonomy" id="1149755"/>
    <lineage>
        <taxon>Eukaryota</taxon>
        <taxon>Fungi</taxon>
        <taxon>Dikarya</taxon>
        <taxon>Ascomycota</taxon>
        <taxon>Pezizomycotina</taxon>
        <taxon>Leotiomycetes</taxon>
        <taxon>Helotiales</taxon>
        <taxon>Hyaloscyphaceae</taxon>
        <taxon>Hyaloscypha</taxon>
        <taxon>Hyaloscypha variabilis</taxon>
    </lineage>
</organism>
<dbReference type="EMBL" id="KZ613969">
    <property type="protein sequence ID" value="PMD30019.1"/>
    <property type="molecule type" value="Genomic_DNA"/>
</dbReference>
<feature type="domain" description="Acyclic terpene utilisation N-terminal" evidence="1">
    <location>
        <begin position="1"/>
        <end position="162"/>
    </location>
</feature>
<keyword evidence="4" id="KW-1185">Reference proteome</keyword>